<evidence type="ECO:0000313" key="1">
    <source>
        <dbReference type="EMBL" id="SUZ88283.1"/>
    </source>
</evidence>
<protein>
    <submittedName>
        <fullName evidence="1">Uncharacterized protein</fullName>
    </submittedName>
</protein>
<dbReference type="AlphaFoldDB" id="A0A381RGG6"/>
<organism evidence="1">
    <name type="scientific">marine metagenome</name>
    <dbReference type="NCBI Taxonomy" id="408172"/>
    <lineage>
        <taxon>unclassified sequences</taxon>
        <taxon>metagenomes</taxon>
        <taxon>ecological metagenomes</taxon>
    </lineage>
</organism>
<name>A0A381RGG6_9ZZZZ</name>
<proteinExistence type="predicted"/>
<accession>A0A381RGG6</accession>
<feature type="non-terminal residue" evidence="1">
    <location>
        <position position="450"/>
    </location>
</feature>
<gene>
    <name evidence="1" type="ORF">METZ01_LOCUS41137</name>
</gene>
<reference evidence="1" key="1">
    <citation type="submission" date="2018-05" db="EMBL/GenBank/DDBJ databases">
        <authorList>
            <person name="Lanie J.A."/>
            <person name="Ng W.-L."/>
            <person name="Kazmierczak K.M."/>
            <person name="Andrzejewski T.M."/>
            <person name="Davidsen T.M."/>
            <person name="Wayne K.J."/>
            <person name="Tettelin H."/>
            <person name="Glass J.I."/>
            <person name="Rusch D."/>
            <person name="Podicherti R."/>
            <person name="Tsui H.-C.T."/>
            <person name="Winkler M.E."/>
        </authorList>
    </citation>
    <scope>NUCLEOTIDE SEQUENCE</scope>
</reference>
<dbReference type="EMBL" id="UINC01001762">
    <property type="protein sequence ID" value="SUZ88283.1"/>
    <property type="molecule type" value="Genomic_DNA"/>
</dbReference>
<sequence length="450" mass="49208">MEAIGQKAVIPVTDEAVAATEFGIESGEKGENKVFDVTLDQMLTELPLDENLLDELLDEDGLSASLNSVLLTQSQLDPEIADTDFGIVNNSNMPLEILGDDLWSEDVSSLQTQVLKKSTPISAEIIEVVDPRIVVNGSNVDVLPESGIAETGLQSLLQESTTEFTDPLLETVFHQVKSPGNSEGISAEEQHKLSHSIPLEADAEFFASDQQTVLQKSASQSVLDEGELGVKKSELPPELQPNSNQTLQGKNALVQDLSSILENQEESLQENLQTVSRQGTQDESLDADYLQKLKRGDVPLTPEKIKASESLQVVEKFKTNEALQPNSNQTLQGKNALVQDLSSILENQEESLQENLQTVSRQGTQDESLDADYLQKLKRGDVPLTPEKIKASESHHVVEKFKTNEALQTAEKFQLVEKFQGGTGEKAVEGLQTSEKFQLAEKFQGGTGEK</sequence>